<proteinExistence type="predicted"/>
<evidence type="ECO:0000313" key="2">
    <source>
        <dbReference type="EMBL" id="CUA70423.1"/>
    </source>
</evidence>
<feature type="compositionally biased region" description="Pro residues" evidence="1">
    <location>
        <begin position="99"/>
        <end position="112"/>
    </location>
</feature>
<dbReference type="EMBL" id="CYGV01001113">
    <property type="protein sequence ID" value="CUA70423.1"/>
    <property type="molecule type" value="Genomic_DNA"/>
</dbReference>
<dbReference type="Proteomes" id="UP000044841">
    <property type="component" value="Unassembled WGS sequence"/>
</dbReference>
<evidence type="ECO:0000256" key="1">
    <source>
        <dbReference type="SAM" id="MobiDB-lite"/>
    </source>
</evidence>
<name>A0A0K6FW93_9AGAM</name>
<evidence type="ECO:0000313" key="3">
    <source>
        <dbReference type="Proteomes" id="UP000044841"/>
    </source>
</evidence>
<gene>
    <name evidence="2" type="ORF">RSOLAG22IIIB_04159</name>
</gene>
<feature type="region of interest" description="Disordered" evidence="1">
    <location>
        <begin position="93"/>
        <end position="138"/>
    </location>
</feature>
<organism evidence="2 3">
    <name type="scientific">Rhizoctonia solani</name>
    <dbReference type="NCBI Taxonomy" id="456999"/>
    <lineage>
        <taxon>Eukaryota</taxon>
        <taxon>Fungi</taxon>
        <taxon>Dikarya</taxon>
        <taxon>Basidiomycota</taxon>
        <taxon>Agaricomycotina</taxon>
        <taxon>Agaricomycetes</taxon>
        <taxon>Cantharellales</taxon>
        <taxon>Ceratobasidiaceae</taxon>
        <taxon>Rhizoctonia</taxon>
    </lineage>
</organism>
<reference evidence="2 3" key="1">
    <citation type="submission" date="2015-07" db="EMBL/GenBank/DDBJ databases">
        <authorList>
            <person name="Noorani M."/>
        </authorList>
    </citation>
    <scope>NUCLEOTIDE SEQUENCE [LARGE SCALE GENOMIC DNA]</scope>
    <source>
        <strain evidence="2">BBA 69670</strain>
    </source>
</reference>
<keyword evidence="3" id="KW-1185">Reference proteome</keyword>
<protein>
    <submittedName>
        <fullName evidence="2">Uncharacterized protein</fullName>
    </submittedName>
</protein>
<sequence>MPLITLFFFATTPQQIKEQDQHGLEQIQHAQQWKKAHKATDAESRLKCKQDADTEWQQKHQCAVAQIDVSQGLCNPVTLHLIKVAPIFCQPTTNLHQPVGPPSRLPKSPEPSKSPDPDNHRPTKKQCASPVNYFEPAQ</sequence>
<dbReference type="AlphaFoldDB" id="A0A0K6FW93"/>
<accession>A0A0K6FW93</accession>